<protein>
    <submittedName>
        <fullName evidence="2">Uncharacterized protein</fullName>
    </submittedName>
</protein>
<reference evidence="2" key="1">
    <citation type="submission" date="2022-05" db="EMBL/GenBank/DDBJ databases">
        <title>The Musa troglodytarum L. genome provides insights into the mechanism of non-climacteric behaviour and enrichment of carotenoids.</title>
        <authorList>
            <person name="Wang J."/>
        </authorList>
    </citation>
    <scope>NUCLEOTIDE SEQUENCE</scope>
    <source>
        <tissue evidence="2">Leaf</tissue>
    </source>
</reference>
<organism evidence="2 3">
    <name type="scientific">Musa troglodytarum</name>
    <name type="common">fe'i banana</name>
    <dbReference type="NCBI Taxonomy" id="320322"/>
    <lineage>
        <taxon>Eukaryota</taxon>
        <taxon>Viridiplantae</taxon>
        <taxon>Streptophyta</taxon>
        <taxon>Embryophyta</taxon>
        <taxon>Tracheophyta</taxon>
        <taxon>Spermatophyta</taxon>
        <taxon>Magnoliopsida</taxon>
        <taxon>Liliopsida</taxon>
        <taxon>Zingiberales</taxon>
        <taxon>Musaceae</taxon>
        <taxon>Musa</taxon>
    </lineage>
</organism>
<keyword evidence="3" id="KW-1185">Reference proteome</keyword>
<sequence length="86" mass="9878">MQDRRRGNQERVDERTADAGGMTVLKYPGREEEEDDVVAEGFAFFRPTNSSTDDVEEEAEDEEVFLLSIGPNMPWRRRKMSARPLG</sequence>
<accession>A0A9E7I5W3</accession>
<evidence type="ECO:0000313" key="3">
    <source>
        <dbReference type="Proteomes" id="UP001055439"/>
    </source>
</evidence>
<dbReference type="EMBL" id="CP097511">
    <property type="protein sequence ID" value="URE46066.1"/>
    <property type="molecule type" value="Genomic_DNA"/>
</dbReference>
<name>A0A9E7I5W3_9LILI</name>
<evidence type="ECO:0000256" key="1">
    <source>
        <dbReference type="SAM" id="MobiDB-lite"/>
    </source>
</evidence>
<feature type="compositionally biased region" description="Basic and acidic residues" evidence="1">
    <location>
        <begin position="1"/>
        <end position="17"/>
    </location>
</feature>
<dbReference type="AlphaFoldDB" id="A0A9E7I5W3"/>
<gene>
    <name evidence="2" type="ORF">MUK42_24999</name>
</gene>
<dbReference type="OrthoDB" id="1733797at2759"/>
<dbReference type="Proteomes" id="UP001055439">
    <property type="component" value="Chromosome 9"/>
</dbReference>
<feature type="region of interest" description="Disordered" evidence="1">
    <location>
        <begin position="1"/>
        <end position="23"/>
    </location>
</feature>
<proteinExistence type="predicted"/>
<evidence type="ECO:0000313" key="2">
    <source>
        <dbReference type="EMBL" id="URE46066.1"/>
    </source>
</evidence>